<keyword evidence="3" id="KW-1185">Reference proteome</keyword>
<dbReference type="PROSITE" id="PS51885">
    <property type="entry name" value="NEPRILYSIN"/>
    <property type="match status" value="1"/>
</dbReference>
<protein>
    <recommendedName>
        <fullName evidence="4">Peptidase M13 N-terminal domain-containing protein</fullName>
    </recommendedName>
</protein>
<accession>A0A9J6G9K8</accession>
<dbReference type="Gene3D" id="3.40.390.10">
    <property type="entry name" value="Collagenase (Catalytic Domain)"/>
    <property type="match status" value="1"/>
</dbReference>
<evidence type="ECO:0000313" key="3">
    <source>
        <dbReference type="Proteomes" id="UP000821853"/>
    </source>
</evidence>
<dbReference type="AlphaFoldDB" id="A0A9J6G9K8"/>
<evidence type="ECO:0000256" key="1">
    <source>
        <dbReference type="SAM" id="Phobius"/>
    </source>
</evidence>
<keyword evidence="1" id="KW-0472">Membrane</keyword>
<dbReference type="SUPFAM" id="SSF55486">
    <property type="entry name" value="Metalloproteases ('zincins'), catalytic domain"/>
    <property type="match status" value="1"/>
</dbReference>
<comment type="caution">
    <text evidence="2">The sequence shown here is derived from an EMBL/GenBank/DDBJ whole genome shotgun (WGS) entry which is preliminary data.</text>
</comment>
<evidence type="ECO:0000313" key="2">
    <source>
        <dbReference type="EMBL" id="KAH9371527.1"/>
    </source>
</evidence>
<feature type="transmembrane region" description="Helical" evidence="1">
    <location>
        <begin position="6"/>
        <end position="27"/>
    </location>
</feature>
<dbReference type="InterPro" id="IPR024079">
    <property type="entry name" value="MetalloPept_cat_dom_sf"/>
</dbReference>
<dbReference type="EMBL" id="JABSTR010000005">
    <property type="protein sequence ID" value="KAH9371527.1"/>
    <property type="molecule type" value="Genomic_DNA"/>
</dbReference>
<dbReference type="GO" id="GO:0004222">
    <property type="term" value="F:metalloendopeptidase activity"/>
    <property type="evidence" value="ECO:0007669"/>
    <property type="project" value="InterPro"/>
</dbReference>
<gene>
    <name evidence="2" type="ORF">HPB48_009190</name>
</gene>
<dbReference type="GO" id="GO:0006508">
    <property type="term" value="P:proteolysis"/>
    <property type="evidence" value="ECO:0007669"/>
    <property type="project" value="InterPro"/>
</dbReference>
<dbReference type="InterPro" id="IPR000718">
    <property type="entry name" value="Peptidase_M13"/>
</dbReference>
<dbReference type="Gene3D" id="1.10.1380.10">
    <property type="entry name" value="Neutral endopeptidase , domain2"/>
    <property type="match status" value="1"/>
</dbReference>
<keyword evidence="1" id="KW-0812">Transmembrane</keyword>
<keyword evidence="1" id="KW-1133">Transmembrane helix</keyword>
<organism evidence="2 3">
    <name type="scientific">Haemaphysalis longicornis</name>
    <name type="common">Bush tick</name>
    <dbReference type="NCBI Taxonomy" id="44386"/>
    <lineage>
        <taxon>Eukaryota</taxon>
        <taxon>Metazoa</taxon>
        <taxon>Ecdysozoa</taxon>
        <taxon>Arthropoda</taxon>
        <taxon>Chelicerata</taxon>
        <taxon>Arachnida</taxon>
        <taxon>Acari</taxon>
        <taxon>Parasitiformes</taxon>
        <taxon>Ixodida</taxon>
        <taxon>Ixodoidea</taxon>
        <taxon>Ixodidae</taxon>
        <taxon>Haemaphysalinae</taxon>
        <taxon>Haemaphysalis</taxon>
    </lineage>
</organism>
<proteinExistence type="predicted"/>
<sequence>MTVGIALWTCIVLFVAVGLTAVILTWLRRGGVNVQQLNVPGATACTNNVCARHARFIKAKVNTTIDPCEDFEAFACDGWKPATDHFDYTTALDSLLVGRWFDNFFEVVNKGARNLSAGRTVLTALESCSDDDSASEGKNEGLKMLKEFMHDLQMPWLDEVPPPGANPFRVLVELAYNWRMGVWFDVSRYQKKEQSWEEPNIGPYY</sequence>
<dbReference type="OrthoDB" id="6513030at2759"/>
<dbReference type="Proteomes" id="UP000821853">
    <property type="component" value="Chromosome 3"/>
</dbReference>
<dbReference type="VEuPathDB" id="VectorBase:HLOH_044743"/>
<reference evidence="2 3" key="1">
    <citation type="journal article" date="2020" name="Cell">
        <title>Large-Scale Comparative Analyses of Tick Genomes Elucidate Their Genetic Diversity and Vector Capacities.</title>
        <authorList>
            <consortium name="Tick Genome and Microbiome Consortium (TIGMIC)"/>
            <person name="Jia N."/>
            <person name="Wang J."/>
            <person name="Shi W."/>
            <person name="Du L."/>
            <person name="Sun Y."/>
            <person name="Zhan W."/>
            <person name="Jiang J.F."/>
            <person name="Wang Q."/>
            <person name="Zhang B."/>
            <person name="Ji P."/>
            <person name="Bell-Sakyi L."/>
            <person name="Cui X.M."/>
            <person name="Yuan T.T."/>
            <person name="Jiang B.G."/>
            <person name="Yang W.F."/>
            <person name="Lam T.T."/>
            <person name="Chang Q.C."/>
            <person name="Ding S.J."/>
            <person name="Wang X.J."/>
            <person name="Zhu J.G."/>
            <person name="Ruan X.D."/>
            <person name="Zhao L."/>
            <person name="Wei J.T."/>
            <person name="Ye R.Z."/>
            <person name="Que T.C."/>
            <person name="Du C.H."/>
            <person name="Zhou Y.H."/>
            <person name="Cheng J.X."/>
            <person name="Dai P.F."/>
            <person name="Guo W.B."/>
            <person name="Han X.H."/>
            <person name="Huang E.J."/>
            <person name="Li L.F."/>
            <person name="Wei W."/>
            <person name="Gao Y.C."/>
            <person name="Liu J.Z."/>
            <person name="Shao H.Z."/>
            <person name="Wang X."/>
            <person name="Wang C.C."/>
            <person name="Yang T.C."/>
            <person name="Huo Q.B."/>
            <person name="Li W."/>
            <person name="Chen H.Y."/>
            <person name="Chen S.E."/>
            <person name="Zhou L.G."/>
            <person name="Ni X.B."/>
            <person name="Tian J.H."/>
            <person name="Sheng Y."/>
            <person name="Liu T."/>
            <person name="Pan Y.S."/>
            <person name="Xia L.Y."/>
            <person name="Li J."/>
            <person name="Zhao F."/>
            <person name="Cao W.C."/>
        </authorList>
    </citation>
    <scope>NUCLEOTIDE SEQUENCE [LARGE SCALE GENOMIC DNA]</scope>
    <source>
        <strain evidence="2">HaeL-2018</strain>
    </source>
</reference>
<name>A0A9J6G9K8_HAELO</name>
<evidence type="ECO:0008006" key="4">
    <source>
        <dbReference type="Google" id="ProtNLM"/>
    </source>
</evidence>
<dbReference type="InterPro" id="IPR042089">
    <property type="entry name" value="Peptidase_M13_dom_2"/>
</dbReference>